<gene>
    <name evidence="3" type="ORF">SLAV_37910</name>
</gene>
<dbReference type="EMBL" id="CP024985">
    <property type="protein sequence ID" value="ATZ29346.1"/>
    <property type="molecule type" value="Genomic_DNA"/>
</dbReference>
<accession>A0A2K8PRG3</accession>
<feature type="region of interest" description="Disordered" evidence="1">
    <location>
        <begin position="105"/>
        <end position="175"/>
    </location>
</feature>
<protein>
    <submittedName>
        <fullName evidence="3">Uncharacterized protein</fullName>
    </submittedName>
</protein>
<evidence type="ECO:0000256" key="1">
    <source>
        <dbReference type="SAM" id="MobiDB-lite"/>
    </source>
</evidence>
<feature type="compositionally biased region" description="Polar residues" evidence="1">
    <location>
        <begin position="131"/>
        <end position="140"/>
    </location>
</feature>
<evidence type="ECO:0000313" key="4">
    <source>
        <dbReference type="Proteomes" id="UP000231791"/>
    </source>
</evidence>
<proteinExistence type="predicted"/>
<dbReference type="Proteomes" id="UP000231791">
    <property type="component" value="Chromosome"/>
</dbReference>
<dbReference type="AlphaFoldDB" id="A0A2K8PRG3"/>
<feature type="compositionally biased region" description="Low complexity" evidence="1">
    <location>
        <begin position="114"/>
        <end position="130"/>
    </location>
</feature>
<reference evidence="3 4" key="1">
    <citation type="submission" date="2017-11" db="EMBL/GenBank/DDBJ databases">
        <title>Complete genome sequence of Streptomyces lavendulae subsp. lavendulae CCM 3239 (formerly 'Streptomyces aureofaciens CCM 3239'), the producer of the angucycline-type antibiotic auricin.</title>
        <authorList>
            <person name="Busche T."/>
            <person name="Novakova R."/>
            <person name="Al'Dilaimi A."/>
            <person name="Homerova D."/>
            <person name="Feckova L."/>
            <person name="Rezuchova B."/>
            <person name="Mingyar E."/>
            <person name="Csolleiova D."/>
            <person name="Bekeova C."/>
            <person name="Winkler A."/>
            <person name="Sevcikova B."/>
            <person name="Kalinowski J."/>
            <person name="Kormanec J."/>
            <person name="Ruckert C."/>
        </authorList>
    </citation>
    <scope>NUCLEOTIDE SEQUENCE [LARGE SCALE GENOMIC DNA]</scope>
    <source>
        <strain evidence="3 4">CCM 3239</strain>
    </source>
</reference>
<feature type="transmembrane region" description="Helical" evidence="2">
    <location>
        <begin position="59"/>
        <end position="85"/>
    </location>
</feature>
<keyword evidence="4" id="KW-1185">Reference proteome</keyword>
<evidence type="ECO:0000313" key="3">
    <source>
        <dbReference type="EMBL" id="ATZ29346.1"/>
    </source>
</evidence>
<feature type="transmembrane region" description="Helical" evidence="2">
    <location>
        <begin position="20"/>
        <end position="38"/>
    </location>
</feature>
<keyword evidence="2" id="KW-0472">Membrane</keyword>
<name>A0A2K8PRG3_STRLA</name>
<evidence type="ECO:0000256" key="2">
    <source>
        <dbReference type="SAM" id="Phobius"/>
    </source>
</evidence>
<dbReference type="KEGG" id="slx:SLAV_37910"/>
<keyword evidence="2" id="KW-0812">Transmembrane</keyword>
<keyword evidence="2" id="KW-1133">Transmembrane helix</keyword>
<organism evidence="3 4">
    <name type="scientific">Streptomyces lavendulae subsp. lavendulae</name>
    <dbReference type="NCBI Taxonomy" id="58340"/>
    <lineage>
        <taxon>Bacteria</taxon>
        <taxon>Bacillati</taxon>
        <taxon>Actinomycetota</taxon>
        <taxon>Actinomycetes</taxon>
        <taxon>Kitasatosporales</taxon>
        <taxon>Streptomycetaceae</taxon>
        <taxon>Streptomyces</taxon>
    </lineage>
</organism>
<sequence>MPPVLDQLGEKLAEKWVSALALPGLLLVGASACAAVLGQGRALDAGLLIEEAGHWATTVAHWPVVGQVAAVAVTLLVAVAMGTFVRVCSDGAVRVWTGDWPHAGPGSGETCSGRSTGSAATTHRTTATTRNCGRSRTSPPAVTGRGSPHRPGPRTPATGSPGWRAACGASTASTWPPAGPGCGWCCRRRSGRSCGPRGPGSMPRWPDRCGPAATWCSAASGGRPPGGRGARRAGGGRRRVHLRKLAEEVGIALPPGPTWEPRVGLLFSRLFRKGA</sequence>